<accession>A0A1Y2C4M5</accession>
<dbReference type="GO" id="GO:0012505">
    <property type="term" value="C:endomembrane system"/>
    <property type="evidence" value="ECO:0007669"/>
    <property type="project" value="UniProtKB-SubCell"/>
</dbReference>
<dbReference type="OrthoDB" id="10021397at2759"/>
<sequence length="471" mass="50161">MGRILLPPDFRAVRYLYGKLADLFGRKWVFVFSMVVFEIGSLLCGAAKDMSMLILGRAVAGIGGGGIFTIAFIIISDIAVIEDRPKYQGMVGGIYGLATIIGPLAGGAFSDHVSWRWCFYINLPLGLVAVPAVVWYLRLPSPPGTLVEKFKRIDILGTVLIFLIVAAVITPTQFGGSVWAWSSPQVIILYIVTAVLLAAFIYVERSLAAEPISRSVSAILGAGLAVGAAFVGAIYYISLFFQIVNGDSATAGGVKSIPLVFSHVGFSIAAGIIMSTTGRYKYAYFIGPVFMIAGIALVSSLNGGSLLVQQIFYLFIFGIGSGLIVQTSIAAAQISVDEEHVAIVTGLAQTTVPLGGAFGIAISGAMFNNIIASDVNNYPVLLNAIKQLQDKFYPVDATQVLALSGLLTDPTITFVTNGTEANANLISIFNGAFKLSYLSLIAYPCIILIMAFLITEYRPKEGEKREIAMAV</sequence>
<feature type="transmembrane region" description="Helical" evidence="6">
    <location>
        <begin position="158"/>
        <end position="181"/>
    </location>
</feature>
<feature type="transmembrane region" description="Helical" evidence="6">
    <location>
        <begin position="282"/>
        <end position="299"/>
    </location>
</feature>
<gene>
    <name evidence="8" type="ORF">BCR33DRAFT_767325</name>
</gene>
<reference evidence="8 9" key="1">
    <citation type="submission" date="2016-07" db="EMBL/GenBank/DDBJ databases">
        <title>Pervasive Adenine N6-methylation of Active Genes in Fungi.</title>
        <authorList>
            <consortium name="DOE Joint Genome Institute"/>
            <person name="Mondo S.J."/>
            <person name="Dannebaum R.O."/>
            <person name="Kuo R.C."/>
            <person name="Labutti K."/>
            <person name="Haridas S."/>
            <person name="Kuo A."/>
            <person name="Salamov A."/>
            <person name="Ahrendt S.R."/>
            <person name="Lipzen A."/>
            <person name="Sullivan W."/>
            <person name="Andreopoulos W.B."/>
            <person name="Clum A."/>
            <person name="Lindquist E."/>
            <person name="Daum C."/>
            <person name="Ramamoorthy G.K."/>
            <person name="Gryganskyi A."/>
            <person name="Culley D."/>
            <person name="Magnuson J.K."/>
            <person name="James T.Y."/>
            <person name="O'Malley M.A."/>
            <person name="Stajich J.E."/>
            <person name="Spatafora J.W."/>
            <person name="Visel A."/>
            <person name="Grigoriev I.V."/>
        </authorList>
    </citation>
    <scope>NUCLEOTIDE SEQUENCE [LARGE SCALE GENOMIC DNA]</scope>
    <source>
        <strain evidence="8 9">JEL800</strain>
    </source>
</reference>
<feature type="transmembrane region" description="Helical" evidence="6">
    <location>
        <begin position="87"/>
        <end position="105"/>
    </location>
</feature>
<evidence type="ECO:0000256" key="3">
    <source>
        <dbReference type="ARBA" id="ARBA00022692"/>
    </source>
</evidence>
<dbReference type="InterPro" id="IPR011701">
    <property type="entry name" value="MFS"/>
</dbReference>
<evidence type="ECO:0000313" key="9">
    <source>
        <dbReference type="Proteomes" id="UP000193642"/>
    </source>
</evidence>
<comment type="caution">
    <text evidence="8">The sequence shown here is derived from an EMBL/GenBank/DDBJ whole genome shotgun (WGS) entry which is preliminary data.</text>
</comment>
<keyword evidence="9" id="KW-1185">Reference proteome</keyword>
<evidence type="ECO:0000256" key="1">
    <source>
        <dbReference type="ARBA" id="ARBA00004127"/>
    </source>
</evidence>
<feature type="transmembrane region" description="Helical" evidence="6">
    <location>
        <begin position="341"/>
        <end position="367"/>
    </location>
</feature>
<evidence type="ECO:0000259" key="7">
    <source>
        <dbReference type="PROSITE" id="PS50850"/>
    </source>
</evidence>
<feature type="transmembrane region" description="Helical" evidence="6">
    <location>
        <begin position="311"/>
        <end position="334"/>
    </location>
</feature>
<dbReference type="InterPro" id="IPR036259">
    <property type="entry name" value="MFS_trans_sf"/>
</dbReference>
<protein>
    <submittedName>
        <fullName evidence="8">MFS general substrate transporter</fullName>
    </submittedName>
</protein>
<dbReference type="GO" id="GO:0022857">
    <property type="term" value="F:transmembrane transporter activity"/>
    <property type="evidence" value="ECO:0007669"/>
    <property type="project" value="InterPro"/>
</dbReference>
<feature type="transmembrane region" description="Helical" evidence="6">
    <location>
        <begin position="54"/>
        <end position="75"/>
    </location>
</feature>
<keyword evidence="3 6" id="KW-0812">Transmembrane</keyword>
<proteinExistence type="predicted"/>
<organism evidence="8 9">
    <name type="scientific">Rhizoclosmatium globosum</name>
    <dbReference type="NCBI Taxonomy" id="329046"/>
    <lineage>
        <taxon>Eukaryota</taxon>
        <taxon>Fungi</taxon>
        <taxon>Fungi incertae sedis</taxon>
        <taxon>Chytridiomycota</taxon>
        <taxon>Chytridiomycota incertae sedis</taxon>
        <taxon>Chytridiomycetes</taxon>
        <taxon>Chytridiales</taxon>
        <taxon>Chytriomycetaceae</taxon>
        <taxon>Rhizoclosmatium</taxon>
    </lineage>
</organism>
<dbReference type="SUPFAM" id="SSF103473">
    <property type="entry name" value="MFS general substrate transporter"/>
    <property type="match status" value="1"/>
</dbReference>
<evidence type="ECO:0000256" key="2">
    <source>
        <dbReference type="ARBA" id="ARBA00022448"/>
    </source>
</evidence>
<feature type="transmembrane region" description="Helical" evidence="6">
    <location>
        <begin position="117"/>
        <end position="137"/>
    </location>
</feature>
<keyword evidence="2" id="KW-0813">Transport</keyword>
<dbReference type="EMBL" id="MCGO01000030">
    <property type="protein sequence ID" value="ORY41978.1"/>
    <property type="molecule type" value="Genomic_DNA"/>
</dbReference>
<feature type="transmembrane region" description="Helical" evidence="6">
    <location>
        <begin position="187"/>
        <end position="203"/>
    </location>
</feature>
<keyword evidence="4 6" id="KW-1133">Transmembrane helix</keyword>
<evidence type="ECO:0000313" key="8">
    <source>
        <dbReference type="EMBL" id="ORY41978.1"/>
    </source>
</evidence>
<dbReference type="Gene3D" id="1.20.1250.20">
    <property type="entry name" value="MFS general substrate transporter like domains"/>
    <property type="match status" value="2"/>
</dbReference>
<dbReference type="PRINTS" id="PR01036">
    <property type="entry name" value="TCRTETB"/>
</dbReference>
<dbReference type="PROSITE" id="PS50850">
    <property type="entry name" value="MFS"/>
    <property type="match status" value="1"/>
</dbReference>
<evidence type="ECO:0000256" key="4">
    <source>
        <dbReference type="ARBA" id="ARBA00022989"/>
    </source>
</evidence>
<dbReference type="STRING" id="329046.A0A1Y2C4M5"/>
<feature type="domain" description="Major facilitator superfamily (MFS) profile" evidence="7">
    <location>
        <begin position="1"/>
        <end position="462"/>
    </location>
</feature>
<feature type="transmembrane region" description="Helical" evidence="6">
    <location>
        <begin position="28"/>
        <end position="48"/>
    </location>
</feature>
<dbReference type="InterPro" id="IPR020846">
    <property type="entry name" value="MFS_dom"/>
</dbReference>
<comment type="subcellular location">
    <subcellularLocation>
        <location evidence="1">Endomembrane system</location>
        <topology evidence="1">Multi-pass membrane protein</topology>
    </subcellularLocation>
</comment>
<keyword evidence="5 6" id="KW-0472">Membrane</keyword>
<dbReference type="AlphaFoldDB" id="A0A1Y2C4M5"/>
<dbReference type="PANTHER" id="PTHR23501:SF191">
    <property type="entry name" value="VACUOLAR BASIC AMINO ACID TRANSPORTER 4"/>
    <property type="match status" value="1"/>
</dbReference>
<dbReference type="GO" id="GO:0005886">
    <property type="term" value="C:plasma membrane"/>
    <property type="evidence" value="ECO:0007669"/>
    <property type="project" value="TreeGrafter"/>
</dbReference>
<dbReference type="Proteomes" id="UP000193642">
    <property type="component" value="Unassembled WGS sequence"/>
</dbReference>
<evidence type="ECO:0000256" key="5">
    <source>
        <dbReference type="ARBA" id="ARBA00023136"/>
    </source>
</evidence>
<dbReference type="PANTHER" id="PTHR23501">
    <property type="entry name" value="MAJOR FACILITATOR SUPERFAMILY"/>
    <property type="match status" value="1"/>
</dbReference>
<dbReference type="Pfam" id="PF07690">
    <property type="entry name" value="MFS_1"/>
    <property type="match status" value="1"/>
</dbReference>
<feature type="transmembrane region" description="Helical" evidence="6">
    <location>
        <begin position="215"/>
        <end position="237"/>
    </location>
</feature>
<evidence type="ECO:0000256" key="6">
    <source>
        <dbReference type="SAM" id="Phobius"/>
    </source>
</evidence>
<feature type="transmembrane region" description="Helical" evidence="6">
    <location>
        <begin position="257"/>
        <end position="275"/>
    </location>
</feature>
<feature type="transmembrane region" description="Helical" evidence="6">
    <location>
        <begin position="435"/>
        <end position="455"/>
    </location>
</feature>
<name>A0A1Y2C4M5_9FUNG</name>